<dbReference type="RefSeq" id="WP_040718763.1">
    <property type="nucleotide sequence ID" value="NZ_CAWPHS010000009.1"/>
</dbReference>
<dbReference type="EMBL" id="JAAXPE010000017">
    <property type="protein sequence ID" value="NKY87386.1"/>
    <property type="molecule type" value="Genomic_DNA"/>
</dbReference>
<feature type="domain" description="NAD-dependent epimerase/dehydratase" evidence="2">
    <location>
        <begin position="3"/>
        <end position="231"/>
    </location>
</feature>
<name>A0A7X6LZG2_9NOCA</name>
<sequence length="351" mass="37547">MRIVITGASGNVGTAVLRALADTDDDILALARRPPGTEHPPYARARWLACDIGAPAAATELDAAMRGADAVVHLAWAVHPHRDDPPLRRTNRTGTDQVLRAAVRTGVRQLIVASSVAAYAPAPRWDRVDELWPRTGVAGSAYSQGKAELEAMLDTFARTHPEIGLARIRPCGIAQRAAAAEFGDWLLSPWLPRALIGRPWLPVPLWHDLRLQLVHADDVAAAIVAILTRRAVGPYDLAAEPVLTAPMLASVFGGFRLPASRVALTAAALAGWRAGLQPIHPGWLRLADRASLVRADRARRELDWRPAHSALEVATELADGLHSGVTGDSPALAPGRPRGGLGRPTHQSQLP</sequence>
<feature type="region of interest" description="Disordered" evidence="1">
    <location>
        <begin position="324"/>
        <end position="351"/>
    </location>
</feature>
<dbReference type="GO" id="GO:0005737">
    <property type="term" value="C:cytoplasm"/>
    <property type="evidence" value="ECO:0007669"/>
    <property type="project" value="TreeGrafter"/>
</dbReference>
<organism evidence="3 4">
    <name type="scientific">Nocardia veterana</name>
    <dbReference type="NCBI Taxonomy" id="132249"/>
    <lineage>
        <taxon>Bacteria</taxon>
        <taxon>Bacillati</taxon>
        <taxon>Actinomycetota</taxon>
        <taxon>Actinomycetes</taxon>
        <taxon>Mycobacteriales</taxon>
        <taxon>Nocardiaceae</taxon>
        <taxon>Nocardia</taxon>
    </lineage>
</organism>
<evidence type="ECO:0000259" key="2">
    <source>
        <dbReference type="Pfam" id="PF01370"/>
    </source>
</evidence>
<evidence type="ECO:0000313" key="4">
    <source>
        <dbReference type="Proteomes" id="UP000523447"/>
    </source>
</evidence>
<dbReference type="InterPro" id="IPR001509">
    <property type="entry name" value="Epimerase_deHydtase"/>
</dbReference>
<proteinExistence type="predicted"/>
<dbReference type="AlphaFoldDB" id="A0A7X6LZG2"/>
<dbReference type="Gene3D" id="3.40.50.720">
    <property type="entry name" value="NAD(P)-binding Rossmann-like Domain"/>
    <property type="match status" value="1"/>
</dbReference>
<comment type="caution">
    <text evidence="3">The sequence shown here is derived from an EMBL/GenBank/DDBJ whole genome shotgun (WGS) entry which is preliminary data.</text>
</comment>
<dbReference type="PANTHER" id="PTHR48079:SF6">
    <property type="entry name" value="NAD(P)-BINDING DOMAIN-CONTAINING PROTEIN-RELATED"/>
    <property type="match status" value="1"/>
</dbReference>
<keyword evidence="4" id="KW-1185">Reference proteome</keyword>
<dbReference type="Pfam" id="PF01370">
    <property type="entry name" value="Epimerase"/>
    <property type="match status" value="1"/>
</dbReference>
<reference evidence="3 4" key="1">
    <citation type="submission" date="2020-04" db="EMBL/GenBank/DDBJ databases">
        <title>MicrobeNet Type strains.</title>
        <authorList>
            <person name="Nicholson A.C."/>
        </authorList>
    </citation>
    <scope>NUCLEOTIDE SEQUENCE [LARGE SCALE GENOMIC DNA]</scope>
    <source>
        <strain evidence="3 4">DSM 44445</strain>
    </source>
</reference>
<gene>
    <name evidence="3" type="ORF">HGA07_17330</name>
</gene>
<protein>
    <submittedName>
        <fullName evidence="3">NAD-dependent epimerase/dehydratase family protein</fullName>
    </submittedName>
</protein>
<dbReference type="InterPro" id="IPR051783">
    <property type="entry name" value="NAD(P)-dependent_oxidoreduct"/>
</dbReference>
<evidence type="ECO:0000256" key="1">
    <source>
        <dbReference type="SAM" id="MobiDB-lite"/>
    </source>
</evidence>
<dbReference type="GO" id="GO:0004029">
    <property type="term" value="F:aldehyde dehydrogenase (NAD+) activity"/>
    <property type="evidence" value="ECO:0007669"/>
    <property type="project" value="TreeGrafter"/>
</dbReference>
<dbReference type="InterPro" id="IPR036291">
    <property type="entry name" value="NAD(P)-bd_dom_sf"/>
</dbReference>
<dbReference type="Proteomes" id="UP000523447">
    <property type="component" value="Unassembled WGS sequence"/>
</dbReference>
<dbReference type="SUPFAM" id="SSF51735">
    <property type="entry name" value="NAD(P)-binding Rossmann-fold domains"/>
    <property type="match status" value="1"/>
</dbReference>
<accession>A0A7X6LZG2</accession>
<evidence type="ECO:0000313" key="3">
    <source>
        <dbReference type="EMBL" id="NKY87386.1"/>
    </source>
</evidence>
<dbReference type="PANTHER" id="PTHR48079">
    <property type="entry name" value="PROTEIN YEEZ"/>
    <property type="match status" value="1"/>
</dbReference>